<comment type="caution">
    <text evidence="2">The sequence shown here is derived from an EMBL/GenBank/DDBJ whole genome shotgun (WGS) entry which is preliminary data.</text>
</comment>
<dbReference type="InterPro" id="IPR050995">
    <property type="entry name" value="WD-F-box_domain-protein"/>
</dbReference>
<reference evidence="2 3" key="1">
    <citation type="submission" date="2016-12" db="EMBL/GenBank/DDBJ databases">
        <title>The draft genome sequence of Actinophytocola xinjiangensis.</title>
        <authorList>
            <person name="Wang W."/>
            <person name="Yuan L."/>
        </authorList>
    </citation>
    <scope>NUCLEOTIDE SEQUENCE [LARGE SCALE GENOMIC DNA]</scope>
    <source>
        <strain evidence="2 3">CGMCC 4.4663</strain>
    </source>
</reference>
<dbReference type="InterPro" id="IPR001680">
    <property type="entry name" value="WD40_rpt"/>
</dbReference>
<dbReference type="SMART" id="SM00320">
    <property type="entry name" value="WD40"/>
    <property type="match status" value="4"/>
</dbReference>
<feature type="repeat" description="WD" evidence="1">
    <location>
        <begin position="285"/>
        <end position="326"/>
    </location>
</feature>
<dbReference type="Gene3D" id="2.130.10.10">
    <property type="entry name" value="YVTN repeat-like/Quinoprotein amine dehydrogenase"/>
    <property type="match status" value="2"/>
</dbReference>
<dbReference type="Proteomes" id="UP000185696">
    <property type="component" value="Unassembled WGS sequence"/>
</dbReference>
<dbReference type="EMBL" id="MSIF01000006">
    <property type="protein sequence ID" value="OLF10524.1"/>
    <property type="molecule type" value="Genomic_DNA"/>
</dbReference>
<dbReference type="InterPro" id="IPR015943">
    <property type="entry name" value="WD40/YVTN_repeat-like_dom_sf"/>
</dbReference>
<dbReference type="PANTHER" id="PTHR14604:SF3">
    <property type="entry name" value="SPERM-ASSOCIATED ANTIGEN 16 PROTEIN"/>
    <property type="match status" value="1"/>
</dbReference>
<keyword evidence="1" id="KW-0853">WD repeat</keyword>
<keyword evidence="3" id="KW-1185">Reference proteome</keyword>
<dbReference type="SUPFAM" id="SSF50969">
    <property type="entry name" value="YVTN repeat-like/Quinoprotein amine dehydrogenase"/>
    <property type="match status" value="1"/>
</dbReference>
<name>A0A7Z0WMU1_9PSEU</name>
<dbReference type="AlphaFoldDB" id="A0A7Z0WMU1"/>
<dbReference type="PROSITE" id="PS50082">
    <property type="entry name" value="WD_REPEATS_2"/>
    <property type="match status" value="1"/>
</dbReference>
<dbReference type="InterPro" id="IPR011044">
    <property type="entry name" value="Quino_amine_DH_bsu"/>
</dbReference>
<evidence type="ECO:0000313" key="3">
    <source>
        <dbReference type="Proteomes" id="UP000185696"/>
    </source>
</evidence>
<evidence type="ECO:0000256" key="1">
    <source>
        <dbReference type="PROSITE-ProRule" id="PRU00221"/>
    </source>
</evidence>
<sequence>MNSGAYIGSVRGKSVTIRQRVVNHAKANPRPYAVMAAALVVVLGASGYGLVGGDATVGGTAVTQRGGVVAAAPQAAATVPVEGSPTGLAYRADGKYLVVTTYQPPSLHLIDVDRNDVAKTIGFDTSVLGMTISPDGRSIVVDNGGDGTVLLRDPETVSSAEFPLPDVSGGGTFTLDSKLVVTKTETAFRLWNAATGAPAGEHPIAPNQDDSVLAAPDGHFLTSSYSSSVLTYWDSATWTPVTTMETEDYANSVAIDPASTVAAIGQGNGDIQIRALPSGDVVTTLTGHSGPVSAVAFAPEDKLLASAAEDGTIRLWDTGTWRTVTTMPNHVDTPRLAFSPDGATLATYTDDGITLWRLP</sequence>
<dbReference type="RefSeq" id="WP_075133513.1">
    <property type="nucleotide sequence ID" value="NZ_MSIF01000006.1"/>
</dbReference>
<dbReference type="PANTHER" id="PTHR14604">
    <property type="entry name" value="WD40 REPEAT PF20"/>
    <property type="match status" value="1"/>
</dbReference>
<dbReference type="PROSITE" id="PS50294">
    <property type="entry name" value="WD_REPEATS_REGION"/>
    <property type="match status" value="1"/>
</dbReference>
<dbReference type="Pfam" id="PF00400">
    <property type="entry name" value="WD40"/>
    <property type="match status" value="1"/>
</dbReference>
<gene>
    <name evidence="2" type="ORF">BLA60_15170</name>
</gene>
<proteinExistence type="predicted"/>
<accession>A0A7Z0WMU1</accession>
<protein>
    <recommendedName>
        <fullName evidence="4">WD40 repeat protein</fullName>
    </recommendedName>
</protein>
<evidence type="ECO:0000313" key="2">
    <source>
        <dbReference type="EMBL" id="OLF10524.1"/>
    </source>
</evidence>
<evidence type="ECO:0008006" key="4">
    <source>
        <dbReference type="Google" id="ProtNLM"/>
    </source>
</evidence>
<organism evidence="2 3">
    <name type="scientific">Actinophytocola xinjiangensis</name>
    <dbReference type="NCBI Taxonomy" id="485602"/>
    <lineage>
        <taxon>Bacteria</taxon>
        <taxon>Bacillati</taxon>
        <taxon>Actinomycetota</taxon>
        <taxon>Actinomycetes</taxon>
        <taxon>Pseudonocardiales</taxon>
        <taxon>Pseudonocardiaceae</taxon>
    </lineage>
</organism>